<protein>
    <submittedName>
        <fullName evidence="2">Restriction endonuclease</fullName>
    </submittedName>
</protein>
<reference evidence="3" key="1">
    <citation type="journal article" date="2019" name="Int. J. Syst. Evol. Microbiol.">
        <title>The Global Catalogue of Microorganisms (GCM) 10K type strain sequencing project: providing services to taxonomists for standard genome sequencing and annotation.</title>
        <authorList>
            <consortium name="The Broad Institute Genomics Platform"/>
            <consortium name="The Broad Institute Genome Sequencing Center for Infectious Disease"/>
            <person name="Wu L."/>
            <person name="Ma J."/>
        </authorList>
    </citation>
    <scope>NUCLEOTIDE SEQUENCE [LARGE SCALE GENOMIC DNA]</scope>
    <source>
        <strain evidence="3">CCM 9147</strain>
    </source>
</reference>
<gene>
    <name evidence="2" type="ORF">ACFQ5D_10620</name>
</gene>
<evidence type="ECO:0000256" key="1">
    <source>
        <dbReference type="SAM" id="Phobius"/>
    </source>
</evidence>
<keyword evidence="2" id="KW-0255">Endonuclease</keyword>
<keyword evidence="3" id="KW-1185">Reference proteome</keyword>
<dbReference type="GO" id="GO:0004519">
    <property type="term" value="F:endonuclease activity"/>
    <property type="evidence" value="ECO:0007669"/>
    <property type="project" value="UniProtKB-KW"/>
</dbReference>
<dbReference type="EMBL" id="JBHTNZ010000011">
    <property type="protein sequence ID" value="MFD1461854.1"/>
    <property type="molecule type" value="Genomic_DNA"/>
</dbReference>
<keyword evidence="2" id="KW-0378">Hydrolase</keyword>
<sequence>MDLDLETFVKQIEGIPVPIIDTNRRYWLVRTQSGEYYEEFFHDNFVGIGWDDLDFNEITKHEYNESLLELIKIKYPDEKQPGRILSQLKRFSLEIKINDIVLIPSAASNFLSFGVVETDVYEAEINDEDILDGACPFQKRRTVRWIKTVRKNEIDPYLYKLLNSHHTITDATAYDTFIDRTLHSLYVKGNETHLVLEVKKKDNIPYLGLIKLLNTPVELLPIVEEFTQEEIKEENLDIKLSLQSPGTIEIIYYTSPLVLIGLGLVLHYIVGGSYKGNYSKTESEQSVSIESTSDGLLEKWLKFRKQSDNQQMKLLEMQKVLSKLEVTTPKELKNLPVSEELPKGQ</sequence>
<dbReference type="Proteomes" id="UP001597340">
    <property type="component" value="Unassembled WGS sequence"/>
</dbReference>
<feature type="transmembrane region" description="Helical" evidence="1">
    <location>
        <begin position="250"/>
        <end position="270"/>
    </location>
</feature>
<keyword evidence="2" id="KW-0540">Nuclease</keyword>
<dbReference type="RefSeq" id="WP_229525239.1">
    <property type="nucleotide sequence ID" value="NZ_JAFFQR010000095.1"/>
</dbReference>
<comment type="caution">
    <text evidence="2">The sequence shown here is derived from an EMBL/GenBank/DDBJ whole genome shotgun (WGS) entry which is preliminary data.</text>
</comment>
<proteinExistence type="predicted"/>
<keyword evidence="1" id="KW-0472">Membrane</keyword>
<evidence type="ECO:0000313" key="3">
    <source>
        <dbReference type="Proteomes" id="UP001597340"/>
    </source>
</evidence>
<accession>A0ABW4DDW4</accession>
<keyword evidence="1" id="KW-0812">Transmembrane</keyword>
<keyword evidence="1" id="KW-1133">Transmembrane helix</keyword>
<organism evidence="2 3">
    <name type="scientific">Paenibacillus farraposensis</name>
    <dbReference type="NCBI Taxonomy" id="2807095"/>
    <lineage>
        <taxon>Bacteria</taxon>
        <taxon>Bacillati</taxon>
        <taxon>Bacillota</taxon>
        <taxon>Bacilli</taxon>
        <taxon>Bacillales</taxon>
        <taxon>Paenibacillaceae</taxon>
        <taxon>Paenibacillus</taxon>
    </lineage>
</organism>
<evidence type="ECO:0000313" key="2">
    <source>
        <dbReference type="EMBL" id="MFD1461854.1"/>
    </source>
</evidence>
<name>A0ABW4DDW4_9BACL</name>